<dbReference type="CDD" id="cd01428">
    <property type="entry name" value="ADK"/>
    <property type="match status" value="1"/>
</dbReference>
<dbReference type="PRINTS" id="PR00094">
    <property type="entry name" value="ADENYLTKNASE"/>
</dbReference>
<feature type="region of interest" description="Disordered" evidence="5">
    <location>
        <begin position="264"/>
        <end position="293"/>
    </location>
</feature>
<dbReference type="SUPFAM" id="SSF52540">
    <property type="entry name" value="P-loop containing nucleoside triphosphate hydrolases"/>
    <property type="match status" value="2"/>
</dbReference>
<dbReference type="AlphaFoldDB" id="A0A915J7G7"/>
<evidence type="ECO:0000256" key="1">
    <source>
        <dbReference type="ARBA" id="ARBA00022679"/>
    </source>
</evidence>
<dbReference type="GO" id="GO:0019205">
    <property type="term" value="F:nucleobase-containing compound kinase activity"/>
    <property type="evidence" value="ECO:0007669"/>
    <property type="project" value="InterPro"/>
</dbReference>
<sequence>MASHRIESASRKLMEKRLGSAALETAKSSRLESPKLERKPQLNNEEEQPAEPANRFVDVQRPLTGVNFRKTKLNKLVLLFTAGPGRCTKQVLDQWFQKVTMKNGKVVRLSLDDILRTALEEKRLSEDLYTDNAFDVCFEKVGHLFRPALEKFDSNPETELIVLEGFPTDLGQLDEFESIVSDVNYAVIIDYDENDLRRNLNLIDPTGDSNSLIQDFFDKTLPMIKKFDEKGLLRMIPGELDHSLILYRISDVFKSLAPGIDFELNEPERPTSQARQQGGTVLSNDVAGSSSPTNQAMNKNINVVVMTGAPGSLKSEYCKRLVQQFEGMIHISSGQLIRSFIEKESSIPDDGTVKSEMLKILKNAVQYGDVVPDQYCRDLMDAALSEYPTAFGFVIEGYPRNMAQAKDLEKISYIRRAEADNEALTDEHLQAIKNRLTYFKQHTLPMLKYFDEKQKLKVIEGDRDSDEVYAHVSKIVEEIFIPQESADGKSLDSSKNSK</sequence>
<dbReference type="InterPro" id="IPR000850">
    <property type="entry name" value="Adenylat/UMP-CMP_kin"/>
</dbReference>
<dbReference type="Pfam" id="PF00406">
    <property type="entry name" value="ADK"/>
    <property type="match status" value="1"/>
</dbReference>
<dbReference type="GO" id="GO:0005524">
    <property type="term" value="F:ATP binding"/>
    <property type="evidence" value="ECO:0007669"/>
    <property type="project" value="InterPro"/>
</dbReference>
<name>A0A915J7G7_ROMCU</name>
<organism evidence="6 7">
    <name type="scientific">Romanomermis culicivorax</name>
    <name type="common">Nematode worm</name>
    <dbReference type="NCBI Taxonomy" id="13658"/>
    <lineage>
        <taxon>Eukaryota</taxon>
        <taxon>Metazoa</taxon>
        <taxon>Ecdysozoa</taxon>
        <taxon>Nematoda</taxon>
        <taxon>Enoplea</taxon>
        <taxon>Dorylaimia</taxon>
        <taxon>Mermithida</taxon>
        <taxon>Mermithoidea</taxon>
        <taxon>Mermithidae</taxon>
        <taxon>Romanomermis</taxon>
    </lineage>
</organism>
<protein>
    <submittedName>
        <fullName evidence="7">Adenylate kinase</fullName>
    </submittedName>
</protein>
<dbReference type="Proteomes" id="UP000887565">
    <property type="component" value="Unplaced"/>
</dbReference>
<reference evidence="7" key="1">
    <citation type="submission" date="2022-11" db="UniProtKB">
        <authorList>
            <consortium name="WormBaseParasite"/>
        </authorList>
    </citation>
    <scope>IDENTIFICATION</scope>
</reference>
<evidence type="ECO:0000313" key="7">
    <source>
        <dbReference type="WBParaSite" id="nRc.2.0.1.t22080-RA"/>
    </source>
</evidence>
<evidence type="ECO:0000313" key="6">
    <source>
        <dbReference type="Proteomes" id="UP000887565"/>
    </source>
</evidence>
<evidence type="ECO:0000256" key="4">
    <source>
        <dbReference type="RuleBase" id="RU003330"/>
    </source>
</evidence>
<accession>A0A915J7G7</accession>
<keyword evidence="3 4" id="KW-0418">Kinase</keyword>
<keyword evidence="1 4" id="KW-0808">Transferase</keyword>
<evidence type="ECO:0000256" key="5">
    <source>
        <dbReference type="SAM" id="MobiDB-lite"/>
    </source>
</evidence>
<evidence type="ECO:0000256" key="2">
    <source>
        <dbReference type="ARBA" id="ARBA00022741"/>
    </source>
</evidence>
<comment type="similarity">
    <text evidence="4">Belongs to the adenylate kinase family.</text>
</comment>
<dbReference type="InterPro" id="IPR027417">
    <property type="entry name" value="P-loop_NTPase"/>
</dbReference>
<evidence type="ECO:0000256" key="3">
    <source>
        <dbReference type="ARBA" id="ARBA00022777"/>
    </source>
</evidence>
<keyword evidence="6" id="KW-1185">Reference proteome</keyword>
<dbReference type="PANTHER" id="PTHR23359">
    <property type="entry name" value="NUCLEOTIDE KINASE"/>
    <property type="match status" value="1"/>
</dbReference>
<dbReference type="Gene3D" id="3.40.50.300">
    <property type="entry name" value="P-loop containing nucleotide triphosphate hydrolases"/>
    <property type="match status" value="2"/>
</dbReference>
<feature type="compositionally biased region" description="Polar residues" evidence="5">
    <location>
        <begin position="270"/>
        <end position="293"/>
    </location>
</feature>
<dbReference type="WBParaSite" id="nRc.2.0.1.t22080-RA">
    <property type="protein sequence ID" value="nRc.2.0.1.t22080-RA"/>
    <property type="gene ID" value="nRc.2.0.1.g22080"/>
</dbReference>
<feature type="region of interest" description="Disordered" evidence="5">
    <location>
        <begin position="17"/>
        <end position="54"/>
    </location>
</feature>
<keyword evidence="2" id="KW-0547">Nucleotide-binding</keyword>
<dbReference type="GO" id="GO:0006139">
    <property type="term" value="P:nucleobase-containing compound metabolic process"/>
    <property type="evidence" value="ECO:0007669"/>
    <property type="project" value="InterPro"/>
</dbReference>
<proteinExistence type="inferred from homology"/>
<feature type="compositionally biased region" description="Basic and acidic residues" evidence="5">
    <location>
        <begin position="27"/>
        <end position="40"/>
    </location>
</feature>